<sequence length="56" mass="6422">MNSSLPNPEICQTRKLPDACLYYCRALTSFPSLCHYSMTFGDDLLCLHPGNHQYVR</sequence>
<organism evidence="1 2">
    <name type="scientific">Geoanaerobacter pelophilus</name>
    <dbReference type="NCBI Taxonomy" id="60036"/>
    <lineage>
        <taxon>Bacteria</taxon>
        <taxon>Pseudomonadati</taxon>
        <taxon>Thermodesulfobacteriota</taxon>
        <taxon>Desulfuromonadia</taxon>
        <taxon>Geobacterales</taxon>
        <taxon>Geobacteraceae</taxon>
        <taxon>Geoanaerobacter</taxon>
    </lineage>
</organism>
<accession>A0AAW4L8I5</accession>
<comment type="caution">
    <text evidence="1">The sequence shown here is derived from an EMBL/GenBank/DDBJ whole genome shotgun (WGS) entry which is preliminary data.</text>
</comment>
<reference evidence="1 2" key="1">
    <citation type="submission" date="2021-05" db="EMBL/GenBank/DDBJ databases">
        <title>The draft genome of Geobacter pelophilus DSM 12255.</title>
        <authorList>
            <person name="Xu Z."/>
            <person name="Masuda Y."/>
            <person name="Itoh H."/>
            <person name="Senoo K."/>
        </authorList>
    </citation>
    <scope>NUCLEOTIDE SEQUENCE [LARGE SCALE GENOMIC DNA]</scope>
    <source>
        <strain evidence="1 2">DSM 12255</strain>
    </source>
</reference>
<proteinExistence type="predicted"/>
<dbReference type="EMBL" id="JAHCVJ010000009">
    <property type="protein sequence ID" value="MBT0666165.1"/>
    <property type="molecule type" value="Genomic_DNA"/>
</dbReference>
<protein>
    <submittedName>
        <fullName evidence="1">Uncharacterized protein</fullName>
    </submittedName>
</protein>
<evidence type="ECO:0000313" key="2">
    <source>
        <dbReference type="Proteomes" id="UP000811899"/>
    </source>
</evidence>
<keyword evidence="2" id="KW-1185">Reference proteome</keyword>
<name>A0AAW4L8I5_9BACT</name>
<dbReference type="RefSeq" id="WP_214172937.1">
    <property type="nucleotide sequence ID" value="NZ_JAHCVJ010000009.1"/>
</dbReference>
<evidence type="ECO:0000313" key="1">
    <source>
        <dbReference type="EMBL" id="MBT0666165.1"/>
    </source>
</evidence>
<dbReference type="AlphaFoldDB" id="A0AAW4L8I5"/>
<gene>
    <name evidence="1" type="ORF">KI809_17780</name>
</gene>
<dbReference type="Proteomes" id="UP000811899">
    <property type="component" value="Unassembled WGS sequence"/>
</dbReference>